<sequence>MESITSGFRVINNDTDSGMFSGLSKGIFIFSLLAFVFSLIYFIYNITIYAVSFKKEDLINNKVQLIMDILFTIFIAIFAVLYLAGICGLTSDLNKAWGIDVYKIGSSYFISTALIVIVLIGHVVGASLVNSKFR</sequence>
<name>A0A0K1W207_9MOLU</name>
<evidence type="ECO:0000313" key="2">
    <source>
        <dbReference type="EMBL" id="AKX34350.1"/>
    </source>
</evidence>
<dbReference type="KEGG" id="sll:SLITO_v1c07250"/>
<accession>A0A0K1W207</accession>
<protein>
    <recommendedName>
        <fullName evidence="4">Transmembrane protein</fullName>
    </recommendedName>
</protein>
<keyword evidence="3" id="KW-1185">Reference proteome</keyword>
<dbReference type="Proteomes" id="UP000067476">
    <property type="component" value="Chromosome"/>
</dbReference>
<dbReference type="AlphaFoldDB" id="A0A0K1W207"/>
<keyword evidence="1" id="KW-0472">Membrane</keyword>
<dbReference type="STRING" id="216942.SLITO_v1c07250"/>
<reference evidence="2 3" key="1">
    <citation type="journal article" date="2015" name="Genome Announc.">
        <title>Complete Genome Sequence of Spiroplasma litorale TN-1T (DSM 21781), a Bacterium Isolated from a Green-Eyed Horsefly (Tabanus nigrovittatus).</title>
        <authorList>
            <person name="Lo W.S."/>
            <person name="Lai Y.C."/>
            <person name="Lien Y.W."/>
            <person name="Wang T.H."/>
            <person name="Kuo C.H."/>
        </authorList>
    </citation>
    <scope>NUCLEOTIDE SEQUENCE [LARGE SCALE GENOMIC DNA]</scope>
    <source>
        <strain evidence="2 3">TN-1</strain>
    </source>
</reference>
<feature type="transmembrane region" description="Helical" evidence="1">
    <location>
        <begin position="27"/>
        <end position="53"/>
    </location>
</feature>
<dbReference type="RefSeq" id="WP_075058438.1">
    <property type="nucleotide sequence ID" value="NZ_CP012357.1"/>
</dbReference>
<keyword evidence="1" id="KW-1133">Transmembrane helix</keyword>
<evidence type="ECO:0000256" key="1">
    <source>
        <dbReference type="SAM" id="Phobius"/>
    </source>
</evidence>
<dbReference type="EMBL" id="CP012357">
    <property type="protein sequence ID" value="AKX34350.1"/>
    <property type="molecule type" value="Genomic_DNA"/>
</dbReference>
<feature type="transmembrane region" description="Helical" evidence="1">
    <location>
        <begin position="65"/>
        <end position="86"/>
    </location>
</feature>
<evidence type="ECO:0000313" key="3">
    <source>
        <dbReference type="Proteomes" id="UP000067476"/>
    </source>
</evidence>
<dbReference type="PATRIC" id="fig|216942.3.peg.736"/>
<organism evidence="2 3">
    <name type="scientific">Spiroplasma litorale</name>
    <dbReference type="NCBI Taxonomy" id="216942"/>
    <lineage>
        <taxon>Bacteria</taxon>
        <taxon>Bacillati</taxon>
        <taxon>Mycoplasmatota</taxon>
        <taxon>Mollicutes</taxon>
        <taxon>Entomoplasmatales</taxon>
        <taxon>Spiroplasmataceae</taxon>
        <taxon>Spiroplasma</taxon>
    </lineage>
</organism>
<proteinExistence type="predicted"/>
<evidence type="ECO:0008006" key="4">
    <source>
        <dbReference type="Google" id="ProtNLM"/>
    </source>
</evidence>
<keyword evidence="1" id="KW-0812">Transmembrane</keyword>
<feature type="transmembrane region" description="Helical" evidence="1">
    <location>
        <begin position="106"/>
        <end position="129"/>
    </location>
</feature>
<gene>
    <name evidence="2" type="ORF">SLITO_v1c07250</name>
</gene>